<name>A0ABQ3GUZ5_9GAMM</name>
<sequence>MLFDSKVRVTMDKTMHAVVNRYLLIVISCIVSVYCIAFVYSHERSLKVVFFGLTDVILKIVYKIE</sequence>
<evidence type="ECO:0000313" key="2">
    <source>
        <dbReference type="EMBL" id="GHD36933.1"/>
    </source>
</evidence>
<keyword evidence="3" id="KW-1185">Reference proteome</keyword>
<evidence type="ECO:0000256" key="1">
    <source>
        <dbReference type="SAM" id="Phobius"/>
    </source>
</evidence>
<keyword evidence="1" id="KW-0812">Transmembrane</keyword>
<organism evidence="2 3">
    <name type="scientific">Psychrobacter glaciei</name>
    <dbReference type="NCBI Taxonomy" id="619771"/>
    <lineage>
        <taxon>Bacteria</taxon>
        <taxon>Pseudomonadati</taxon>
        <taxon>Pseudomonadota</taxon>
        <taxon>Gammaproteobacteria</taxon>
        <taxon>Moraxellales</taxon>
        <taxon>Moraxellaceae</taxon>
        <taxon>Psychrobacter</taxon>
    </lineage>
</organism>
<feature type="transmembrane region" description="Helical" evidence="1">
    <location>
        <begin position="21"/>
        <end position="40"/>
    </location>
</feature>
<reference evidence="3" key="1">
    <citation type="journal article" date="2019" name="Int. J. Syst. Evol. Microbiol.">
        <title>The Global Catalogue of Microorganisms (GCM) 10K type strain sequencing project: providing services to taxonomists for standard genome sequencing and annotation.</title>
        <authorList>
            <consortium name="The Broad Institute Genomics Platform"/>
            <consortium name="The Broad Institute Genome Sequencing Center for Infectious Disease"/>
            <person name="Wu L."/>
            <person name="Ma J."/>
        </authorList>
    </citation>
    <scope>NUCLEOTIDE SEQUENCE [LARGE SCALE GENOMIC DNA]</scope>
    <source>
        <strain evidence="3">KCTC 42280</strain>
    </source>
</reference>
<accession>A0ABQ3GUZ5</accession>
<dbReference type="EMBL" id="BMZR01000007">
    <property type="protein sequence ID" value="GHD36933.1"/>
    <property type="molecule type" value="Genomic_DNA"/>
</dbReference>
<keyword evidence="1" id="KW-0472">Membrane</keyword>
<dbReference type="Proteomes" id="UP000610203">
    <property type="component" value="Unassembled WGS sequence"/>
</dbReference>
<protein>
    <submittedName>
        <fullName evidence="2">Uncharacterized protein</fullName>
    </submittedName>
</protein>
<keyword evidence="1" id="KW-1133">Transmembrane helix</keyword>
<comment type="caution">
    <text evidence="2">The sequence shown here is derived from an EMBL/GenBank/DDBJ whole genome shotgun (WGS) entry which is preliminary data.</text>
</comment>
<gene>
    <name evidence="2" type="ORF">GCM10016272_24530</name>
</gene>
<evidence type="ECO:0000313" key="3">
    <source>
        <dbReference type="Proteomes" id="UP000610203"/>
    </source>
</evidence>
<proteinExistence type="predicted"/>